<dbReference type="InterPro" id="IPR028883">
    <property type="entry name" value="tRNA_aden_deaminase"/>
</dbReference>
<feature type="domain" description="CMP/dCMP-type deaminase" evidence="9">
    <location>
        <begin position="1"/>
        <end position="112"/>
    </location>
</feature>
<dbReference type="EMBL" id="NIQC01000014">
    <property type="protein sequence ID" value="OWZ83672.1"/>
    <property type="molecule type" value="Genomic_DNA"/>
</dbReference>
<dbReference type="HAMAP" id="MF_00972">
    <property type="entry name" value="tRNA_aden_deaminase"/>
    <property type="match status" value="1"/>
</dbReference>
<keyword evidence="4 8" id="KW-0479">Metal-binding</keyword>
<dbReference type="GO" id="GO:0052717">
    <property type="term" value="F:tRNA-specific adenosine-34 deaminase activity"/>
    <property type="evidence" value="ECO:0007669"/>
    <property type="project" value="UniProtKB-UniRule"/>
</dbReference>
<evidence type="ECO:0000256" key="3">
    <source>
        <dbReference type="ARBA" id="ARBA00022694"/>
    </source>
</evidence>
<comment type="caution">
    <text evidence="10">The sequence shown here is derived from an EMBL/GenBank/DDBJ whole genome shotgun (WGS) entry which is preliminary data.</text>
</comment>
<keyword evidence="5 8" id="KW-0378">Hydrolase</keyword>
<dbReference type="InterPro" id="IPR002125">
    <property type="entry name" value="CMP_dCMP_dom"/>
</dbReference>
<dbReference type="AlphaFoldDB" id="A0A226BY27"/>
<feature type="binding site" evidence="8">
    <location>
        <position position="79"/>
    </location>
    <ligand>
        <name>Zn(2+)</name>
        <dbReference type="ChEBI" id="CHEBI:29105"/>
        <note>catalytic</note>
    </ligand>
</feature>
<dbReference type="PROSITE" id="PS51747">
    <property type="entry name" value="CYT_DCMP_DEAMINASES_2"/>
    <property type="match status" value="1"/>
</dbReference>
<reference evidence="10 11" key="1">
    <citation type="submission" date="2017-06" db="EMBL/GenBank/DDBJ databases">
        <title>Draft Genome Sequence of Natranaerobius trueperi halophilic, alkalithermophilic bacteria from soda lakes.</title>
        <authorList>
            <person name="Zhao B."/>
        </authorList>
    </citation>
    <scope>NUCLEOTIDE SEQUENCE [LARGE SCALE GENOMIC DNA]</scope>
    <source>
        <strain evidence="10 11">DSM 18760</strain>
    </source>
</reference>
<gene>
    <name evidence="8" type="primary">tadA</name>
    <name evidence="10" type="ORF">CDO51_07310</name>
</gene>
<dbReference type="EC" id="3.5.4.33" evidence="8"/>
<accession>A0A226BY27</accession>
<proteinExistence type="inferred from homology"/>
<dbReference type="CDD" id="cd01285">
    <property type="entry name" value="nucleoside_deaminase"/>
    <property type="match status" value="1"/>
</dbReference>
<comment type="function">
    <text evidence="8">Catalyzes the deamination of adenosine to inosine at the wobble position 34 of tRNA(Arg2).</text>
</comment>
<comment type="similarity">
    <text evidence="1">Belongs to the cytidine and deoxycytidylate deaminase family. ADAT2 subfamily.</text>
</comment>
<feature type="binding site" evidence="8">
    <location>
        <position position="46"/>
    </location>
    <ligand>
        <name>Zn(2+)</name>
        <dbReference type="ChEBI" id="CHEBI:29105"/>
        <note>catalytic</note>
    </ligand>
</feature>
<feature type="binding site" evidence="8">
    <location>
        <position position="76"/>
    </location>
    <ligand>
        <name>Zn(2+)</name>
        <dbReference type="ChEBI" id="CHEBI:29105"/>
        <note>catalytic</note>
    </ligand>
</feature>
<comment type="subunit">
    <text evidence="2 8">Homodimer.</text>
</comment>
<dbReference type="PANTHER" id="PTHR11079:SF202">
    <property type="entry name" value="TRNA-SPECIFIC ADENOSINE DEAMINASE"/>
    <property type="match status" value="1"/>
</dbReference>
<evidence type="ECO:0000256" key="2">
    <source>
        <dbReference type="ARBA" id="ARBA00011738"/>
    </source>
</evidence>
<feature type="active site" description="Proton donor" evidence="8">
    <location>
        <position position="48"/>
    </location>
</feature>
<sequence length="144" mass="16338">MKEALKQAKEAFVIGEVPIGAVIVKDNELIASGHNKREREQNAIDHAEIIAIKKACNTLNSWRLNNCELYVTVEPCPMCAGAIIQSRISRVIFGTPDPKAWGDLEIEQVLKNPNLNHRVELVSGIYKEESRELLRSFFKRLRNK</sequence>
<dbReference type="Pfam" id="PF14437">
    <property type="entry name" value="MafB19-deam"/>
    <property type="match status" value="1"/>
</dbReference>
<dbReference type="InterPro" id="IPR016192">
    <property type="entry name" value="APOBEC/CMP_deaminase_Zn-bd"/>
</dbReference>
<comment type="catalytic activity">
    <reaction evidence="7 8">
        <text>adenosine(34) in tRNA + H2O + H(+) = inosine(34) in tRNA + NH4(+)</text>
        <dbReference type="Rhea" id="RHEA:43168"/>
        <dbReference type="Rhea" id="RHEA-COMP:10373"/>
        <dbReference type="Rhea" id="RHEA-COMP:10374"/>
        <dbReference type="ChEBI" id="CHEBI:15377"/>
        <dbReference type="ChEBI" id="CHEBI:15378"/>
        <dbReference type="ChEBI" id="CHEBI:28938"/>
        <dbReference type="ChEBI" id="CHEBI:74411"/>
        <dbReference type="ChEBI" id="CHEBI:82852"/>
        <dbReference type="EC" id="3.5.4.33"/>
    </reaction>
</comment>
<dbReference type="InterPro" id="IPR058535">
    <property type="entry name" value="MafB19-deam"/>
</dbReference>
<dbReference type="PROSITE" id="PS00903">
    <property type="entry name" value="CYT_DCMP_DEAMINASES_1"/>
    <property type="match status" value="1"/>
</dbReference>
<evidence type="ECO:0000259" key="9">
    <source>
        <dbReference type="PROSITE" id="PS51747"/>
    </source>
</evidence>
<comment type="cofactor">
    <cofactor evidence="8">
        <name>Zn(2+)</name>
        <dbReference type="ChEBI" id="CHEBI:29105"/>
    </cofactor>
    <text evidence="8">Binds 1 zinc ion per subunit.</text>
</comment>
<dbReference type="InterPro" id="IPR016193">
    <property type="entry name" value="Cytidine_deaminase-like"/>
</dbReference>
<name>A0A226BY27_9FIRM</name>
<evidence type="ECO:0000313" key="10">
    <source>
        <dbReference type="EMBL" id="OWZ83672.1"/>
    </source>
</evidence>
<evidence type="ECO:0000256" key="8">
    <source>
        <dbReference type="HAMAP-Rule" id="MF_00972"/>
    </source>
</evidence>
<evidence type="ECO:0000256" key="5">
    <source>
        <dbReference type="ARBA" id="ARBA00022801"/>
    </source>
</evidence>
<dbReference type="Proteomes" id="UP000214588">
    <property type="component" value="Unassembled WGS sequence"/>
</dbReference>
<protein>
    <recommendedName>
        <fullName evidence="8">tRNA-specific adenosine deaminase</fullName>
        <ecNumber evidence="8">3.5.4.33</ecNumber>
    </recommendedName>
</protein>
<evidence type="ECO:0000313" key="11">
    <source>
        <dbReference type="Proteomes" id="UP000214588"/>
    </source>
</evidence>
<keyword evidence="3 8" id="KW-0819">tRNA processing</keyword>
<keyword evidence="6 8" id="KW-0862">Zinc</keyword>
<keyword evidence="11" id="KW-1185">Reference proteome</keyword>
<evidence type="ECO:0000256" key="7">
    <source>
        <dbReference type="ARBA" id="ARBA00048045"/>
    </source>
</evidence>
<dbReference type="GO" id="GO:0008270">
    <property type="term" value="F:zinc ion binding"/>
    <property type="evidence" value="ECO:0007669"/>
    <property type="project" value="UniProtKB-UniRule"/>
</dbReference>
<dbReference type="Gene3D" id="3.40.140.10">
    <property type="entry name" value="Cytidine Deaminase, domain 2"/>
    <property type="match status" value="1"/>
</dbReference>
<dbReference type="GO" id="GO:0002100">
    <property type="term" value="P:tRNA wobble adenosine to inosine editing"/>
    <property type="evidence" value="ECO:0007669"/>
    <property type="project" value="UniProtKB-UniRule"/>
</dbReference>
<dbReference type="PANTHER" id="PTHR11079">
    <property type="entry name" value="CYTOSINE DEAMINASE FAMILY MEMBER"/>
    <property type="match status" value="1"/>
</dbReference>
<evidence type="ECO:0000256" key="6">
    <source>
        <dbReference type="ARBA" id="ARBA00022833"/>
    </source>
</evidence>
<evidence type="ECO:0000256" key="1">
    <source>
        <dbReference type="ARBA" id="ARBA00010669"/>
    </source>
</evidence>
<dbReference type="FunFam" id="3.40.140.10:FF:000005">
    <property type="entry name" value="tRNA-specific adenosine deaminase"/>
    <property type="match status" value="1"/>
</dbReference>
<organism evidence="10 11">
    <name type="scientific">Natranaerobius trueperi</name>
    <dbReference type="NCBI Taxonomy" id="759412"/>
    <lineage>
        <taxon>Bacteria</taxon>
        <taxon>Bacillati</taxon>
        <taxon>Bacillota</taxon>
        <taxon>Clostridia</taxon>
        <taxon>Natranaerobiales</taxon>
        <taxon>Natranaerobiaceae</taxon>
        <taxon>Natranaerobius</taxon>
    </lineage>
</organism>
<dbReference type="OrthoDB" id="9802676at2"/>
<dbReference type="SUPFAM" id="SSF53927">
    <property type="entry name" value="Cytidine deaminase-like"/>
    <property type="match status" value="1"/>
</dbReference>
<evidence type="ECO:0000256" key="4">
    <source>
        <dbReference type="ARBA" id="ARBA00022723"/>
    </source>
</evidence>